<organism evidence="3 4">
    <name type="scientific">Acrobeloides nanus</name>
    <dbReference type="NCBI Taxonomy" id="290746"/>
    <lineage>
        <taxon>Eukaryota</taxon>
        <taxon>Metazoa</taxon>
        <taxon>Ecdysozoa</taxon>
        <taxon>Nematoda</taxon>
        <taxon>Chromadorea</taxon>
        <taxon>Rhabditida</taxon>
        <taxon>Tylenchina</taxon>
        <taxon>Cephalobomorpha</taxon>
        <taxon>Cephaloboidea</taxon>
        <taxon>Cephalobidae</taxon>
        <taxon>Acrobeloides</taxon>
    </lineage>
</organism>
<dbReference type="InterPro" id="IPR029045">
    <property type="entry name" value="ClpP/crotonase-like_dom_sf"/>
</dbReference>
<dbReference type="PANTHER" id="PTHR43802:SF1">
    <property type="entry name" value="IP11341P-RELATED"/>
    <property type="match status" value="1"/>
</dbReference>
<dbReference type="InterPro" id="IPR018376">
    <property type="entry name" value="Enoyl-CoA_hyd/isom_CS"/>
</dbReference>
<evidence type="ECO:0000256" key="2">
    <source>
        <dbReference type="RuleBase" id="RU003707"/>
    </source>
</evidence>
<dbReference type="WBParaSite" id="ACRNAN_scaffold1410.g28306.t1">
    <property type="protein sequence ID" value="ACRNAN_scaffold1410.g28306.t1"/>
    <property type="gene ID" value="ACRNAN_scaffold1410.g28306"/>
</dbReference>
<evidence type="ECO:0000313" key="3">
    <source>
        <dbReference type="Proteomes" id="UP000887540"/>
    </source>
</evidence>
<protein>
    <submittedName>
        <fullName evidence="4">Enoyl-CoA hydratase</fullName>
    </submittedName>
</protein>
<dbReference type="GO" id="GO:0003824">
    <property type="term" value="F:catalytic activity"/>
    <property type="evidence" value="ECO:0007669"/>
    <property type="project" value="InterPro"/>
</dbReference>
<name>A0A914CSQ6_9BILA</name>
<dbReference type="NCBIfam" id="NF006128">
    <property type="entry name" value="PRK08272.1"/>
    <property type="match status" value="1"/>
</dbReference>
<dbReference type="InterPro" id="IPR001753">
    <property type="entry name" value="Enoyl-CoA_hydra/iso"/>
</dbReference>
<dbReference type="Proteomes" id="UP000887540">
    <property type="component" value="Unplaced"/>
</dbReference>
<comment type="similarity">
    <text evidence="1 2">Belongs to the enoyl-CoA hydratase/isomerase family.</text>
</comment>
<dbReference type="SUPFAM" id="SSF52096">
    <property type="entry name" value="ClpP/crotonase"/>
    <property type="match status" value="1"/>
</dbReference>
<reference evidence="4" key="1">
    <citation type="submission" date="2022-11" db="UniProtKB">
        <authorList>
            <consortium name="WormBaseParasite"/>
        </authorList>
    </citation>
    <scope>IDENTIFICATION</scope>
</reference>
<proteinExistence type="inferred from homology"/>
<keyword evidence="3" id="KW-1185">Reference proteome</keyword>
<dbReference type="AlphaFoldDB" id="A0A914CSQ6"/>
<dbReference type="PROSITE" id="PS00166">
    <property type="entry name" value="ENOYL_COA_HYDRATASE"/>
    <property type="match status" value="1"/>
</dbReference>
<dbReference type="CDD" id="cd06558">
    <property type="entry name" value="crotonase-like"/>
    <property type="match status" value="1"/>
</dbReference>
<accession>A0A914CSQ6</accession>
<sequence>MPWDPYEDYRWMKRSTDDYMSLWRSLKPTIAKVNGVCVAGGSDIALCCDLIFMAEEASIGYPPARVWGCPTTAMWVYRIGLENAKRMLLTGETIGAKEAARIGLISEALPANKLDDHVNAFVKKLITVPTNQLFFQKQLVNNAYEIMGLAATQRLSTLFDGMTRHTPEGVAFQKRCEEVGFKKAVLERDAANKQ</sequence>
<evidence type="ECO:0000256" key="1">
    <source>
        <dbReference type="ARBA" id="ARBA00005254"/>
    </source>
</evidence>
<dbReference type="Gene3D" id="3.90.226.10">
    <property type="entry name" value="2-enoyl-CoA Hydratase, Chain A, domain 1"/>
    <property type="match status" value="1"/>
</dbReference>
<dbReference type="PANTHER" id="PTHR43802">
    <property type="entry name" value="ENOYL-COA HYDRATASE"/>
    <property type="match status" value="1"/>
</dbReference>
<evidence type="ECO:0000313" key="4">
    <source>
        <dbReference type="WBParaSite" id="ACRNAN_scaffold1410.g28306.t1"/>
    </source>
</evidence>
<dbReference type="Pfam" id="PF00378">
    <property type="entry name" value="ECH_1"/>
    <property type="match status" value="1"/>
</dbReference>